<feature type="region of interest" description="Disordered" evidence="2">
    <location>
        <begin position="200"/>
        <end position="240"/>
    </location>
</feature>
<evidence type="ECO:0000256" key="3">
    <source>
        <dbReference type="SAM" id="Phobius"/>
    </source>
</evidence>
<dbReference type="Proteomes" id="UP001596083">
    <property type="component" value="Unassembled WGS sequence"/>
</dbReference>
<evidence type="ECO:0000313" key="5">
    <source>
        <dbReference type="EMBL" id="MFC5724777.1"/>
    </source>
</evidence>
<dbReference type="InterPro" id="IPR059000">
    <property type="entry name" value="ATPase_P-type_domA"/>
</dbReference>
<comment type="caution">
    <text evidence="5">The sequence shown here is derived from an EMBL/GenBank/DDBJ whole genome shotgun (WGS) entry which is preliminary data.</text>
</comment>
<dbReference type="Gene3D" id="2.70.150.10">
    <property type="entry name" value="Calcium-transporting ATPase, cytoplasmic transduction domain A"/>
    <property type="match status" value="1"/>
</dbReference>
<name>A0ABW0ZA94_9ACTN</name>
<dbReference type="InterPro" id="IPR023298">
    <property type="entry name" value="ATPase_P-typ_TM_dom_sf"/>
</dbReference>
<feature type="transmembrane region" description="Helical" evidence="3">
    <location>
        <begin position="69"/>
        <end position="102"/>
    </location>
</feature>
<dbReference type="InterPro" id="IPR008250">
    <property type="entry name" value="ATPase_P-typ_transduc_dom_A_sf"/>
</dbReference>
<evidence type="ECO:0000256" key="2">
    <source>
        <dbReference type="SAM" id="MobiDB-lite"/>
    </source>
</evidence>
<organism evidence="5 6">
    <name type="scientific">Streptomyces gamaensis</name>
    <dbReference type="NCBI Taxonomy" id="1763542"/>
    <lineage>
        <taxon>Bacteria</taxon>
        <taxon>Bacillati</taxon>
        <taxon>Actinomycetota</taxon>
        <taxon>Actinomycetes</taxon>
        <taxon>Kitasatosporales</taxon>
        <taxon>Streptomycetaceae</taxon>
        <taxon>Streptomyces</taxon>
    </lineage>
</organism>
<protein>
    <submittedName>
        <fullName evidence="5">Cation-transporting P-type ATPase</fullName>
    </submittedName>
</protein>
<evidence type="ECO:0000256" key="1">
    <source>
        <dbReference type="ARBA" id="ARBA00004141"/>
    </source>
</evidence>
<evidence type="ECO:0000313" key="6">
    <source>
        <dbReference type="Proteomes" id="UP001596083"/>
    </source>
</evidence>
<comment type="subcellular location">
    <subcellularLocation>
        <location evidence="1">Membrane</location>
        <topology evidence="1">Multi-pass membrane protein</topology>
    </subcellularLocation>
</comment>
<dbReference type="SUPFAM" id="SSF81653">
    <property type="entry name" value="Calcium ATPase, transduction domain A"/>
    <property type="match status" value="1"/>
</dbReference>
<dbReference type="SUPFAM" id="SSF81665">
    <property type="entry name" value="Calcium ATPase, transmembrane domain M"/>
    <property type="match status" value="1"/>
</dbReference>
<gene>
    <name evidence="5" type="ORF">ACFP1Z_31975</name>
</gene>
<dbReference type="Gene3D" id="1.20.1110.10">
    <property type="entry name" value="Calcium-transporting ATPase, transmembrane domain"/>
    <property type="match status" value="1"/>
</dbReference>
<feature type="compositionally biased region" description="Low complexity" evidence="2">
    <location>
        <begin position="201"/>
        <end position="211"/>
    </location>
</feature>
<keyword evidence="3" id="KW-0472">Membrane</keyword>
<sequence length="240" mass="24787">MVWAPEGPAPRQETPRTALEVLRALECGPGGLTETEAEERLARCGENVLPQRRPTPWPRRFARSLRDPFTVVLTGLGLVSAGLASWGTAAVIAVLVVVSCVLRSTGEHRADRAVAALRELIPATATVRRRPAPGGSATPREVPVEELVPGDVVLLAPGDLVPADVRLLRARGLTVREASLTGESVPVAKRVAGAGGGVGCGSVAPAAGLSPSPAPSRNWGSAPDPGPQSPDGLDFQARPA</sequence>
<accession>A0ABW0ZA94</accession>
<dbReference type="PANTHER" id="PTHR42861">
    <property type="entry name" value="CALCIUM-TRANSPORTING ATPASE"/>
    <property type="match status" value="1"/>
</dbReference>
<dbReference type="EMBL" id="JBHSPB010000035">
    <property type="protein sequence ID" value="MFC5724777.1"/>
    <property type="molecule type" value="Genomic_DNA"/>
</dbReference>
<proteinExistence type="predicted"/>
<evidence type="ECO:0000259" key="4">
    <source>
        <dbReference type="SMART" id="SM00831"/>
    </source>
</evidence>
<dbReference type="InterPro" id="IPR004014">
    <property type="entry name" value="ATPase_P-typ_cation-transptr_N"/>
</dbReference>
<dbReference type="Pfam" id="PF00690">
    <property type="entry name" value="Cation_ATPase_N"/>
    <property type="match status" value="1"/>
</dbReference>
<keyword evidence="6" id="KW-1185">Reference proteome</keyword>
<feature type="non-terminal residue" evidence="5">
    <location>
        <position position="240"/>
    </location>
</feature>
<feature type="domain" description="Cation-transporting P-type ATPase N-terminal" evidence="4">
    <location>
        <begin position="12"/>
        <end position="85"/>
    </location>
</feature>
<dbReference type="RefSeq" id="WP_390321269.1">
    <property type="nucleotide sequence ID" value="NZ_JBHSPB010000035.1"/>
</dbReference>
<keyword evidence="3" id="KW-1133">Transmembrane helix</keyword>
<keyword evidence="3" id="KW-0812">Transmembrane</keyword>
<dbReference type="SMART" id="SM00831">
    <property type="entry name" value="Cation_ATPase_N"/>
    <property type="match status" value="1"/>
</dbReference>
<dbReference type="Pfam" id="PF00122">
    <property type="entry name" value="E1-E2_ATPase"/>
    <property type="match status" value="1"/>
</dbReference>
<reference evidence="6" key="1">
    <citation type="journal article" date="2019" name="Int. J. Syst. Evol. Microbiol.">
        <title>The Global Catalogue of Microorganisms (GCM) 10K type strain sequencing project: providing services to taxonomists for standard genome sequencing and annotation.</title>
        <authorList>
            <consortium name="The Broad Institute Genomics Platform"/>
            <consortium name="The Broad Institute Genome Sequencing Center for Infectious Disease"/>
            <person name="Wu L."/>
            <person name="Ma J."/>
        </authorList>
    </citation>
    <scope>NUCLEOTIDE SEQUENCE [LARGE SCALE GENOMIC DNA]</scope>
    <source>
        <strain evidence="6">CGMCC 4.7304</strain>
    </source>
</reference>